<protein>
    <submittedName>
        <fullName evidence="1">Uncharacterized protein</fullName>
    </submittedName>
</protein>
<accession>A0A7J5Z2Z2</accession>
<comment type="caution">
    <text evidence="1">The sequence shown here is derived from an EMBL/GenBank/DDBJ whole genome shotgun (WGS) entry which is preliminary data.</text>
</comment>
<sequence length="280" mass="29444">MYSVMVDEARDNHTEQLALCVQYVSPQGSVKERWEQKRLSICWMSLSSSCGGVWVGSGTWVVVHNSVGQGVAPVAVVGVGPLGKGVVLALLEGNHSCPGGILVGHGVEEDEDDLVSMGVVWVVVQWGAFLLLRQSSQFSPVAPSLLSQLPHLLCQSGQPCHVTLSVLLQLSHLSPHGGQLSPVAVSVLPQLGELCADGRRVLLDPGVLGCWLISSRNCTSSLSNSVNLTFRSVMARSSWGSWAGSGPVGSFSSGSAAGQPEVGVVSVSGRVNPFNKCFFL</sequence>
<proteinExistence type="predicted"/>
<dbReference type="AlphaFoldDB" id="A0A7J5Z2Z2"/>
<gene>
    <name evidence="1" type="ORF">F7725_016679</name>
</gene>
<name>A0A7J5Z2Z2_DISMA</name>
<reference evidence="1 2" key="1">
    <citation type="submission" date="2020-03" db="EMBL/GenBank/DDBJ databases">
        <title>Dissostichus mawsoni Genome sequencing and assembly.</title>
        <authorList>
            <person name="Park H."/>
        </authorList>
    </citation>
    <scope>NUCLEOTIDE SEQUENCE [LARGE SCALE GENOMIC DNA]</scope>
    <source>
        <strain evidence="1">DM0001</strain>
        <tissue evidence="1">Muscle</tissue>
    </source>
</reference>
<dbReference type="EMBL" id="JAAKFY010000006">
    <property type="protein sequence ID" value="KAF3855956.1"/>
    <property type="molecule type" value="Genomic_DNA"/>
</dbReference>
<evidence type="ECO:0000313" key="1">
    <source>
        <dbReference type="EMBL" id="KAF3855956.1"/>
    </source>
</evidence>
<evidence type="ECO:0000313" key="2">
    <source>
        <dbReference type="Proteomes" id="UP000518266"/>
    </source>
</evidence>
<keyword evidence="2" id="KW-1185">Reference proteome</keyword>
<dbReference type="Proteomes" id="UP000518266">
    <property type="component" value="Unassembled WGS sequence"/>
</dbReference>
<organism evidence="1 2">
    <name type="scientific">Dissostichus mawsoni</name>
    <name type="common">Antarctic cod</name>
    <dbReference type="NCBI Taxonomy" id="36200"/>
    <lineage>
        <taxon>Eukaryota</taxon>
        <taxon>Metazoa</taxon>
        <taxon>Chordata</taxon>
        <taxon>Craniata</taxon>
        <taxon>Vertebrata</taxon>
        <taxon>Euteleostomi</taxon>
        <taxon>Actinopterygii</taxon>
        <taxon>Neopterygii</taxon>
        <taxon>Teleostei</taxon>
        <taxon>Neoteleostei</taxon>
        <taxon>Acanthomorphata</taxon>
        <taxon>Eupercaria</taxon>
        <taxon>Perciformes</taxon>
        <taxon>Notothenioidei</taxon>
        <taxon>Nototheniidae</taxon>
        <taxon>Dissostichus</taxon>
    </lineage>
</organism>